<sequence>MCHVGKIYIREYVLSGNRCRAKAYIRRTRGSGKPEDRIEETRAKSKVHIEETKVRIEEIKIRIEETGETEVRIKATKVRQKIVLKL</sequence>
<reference evidence="1" key="1">
    <citation type="submission" date="2020-05" db="EMBL/GenBank/DDBJ databases">
        <authorList>
            <person name="Rincon C."/>
            <person name="Sanders R I."/>
            <person name="Robbins C."/>
            <person name="Chaturvedi A."/>
        </authorList>
    </citation>
    <scope>NUCLEOTIDE SEQUENCE</scope>
    <source>
        <strain evidence="1">CHB12</strain>
    </source>
</reference>
<gene>
    <name evidence="1" type="ORF">CHRIB12_LOCUS23122</name>
</gene>
<protein>
    <submittedName>
        <fullName evidence="1">Uncharacterized protein</fullName>
    </submittedName>
</protein>
<evidence type="ECO:0000313" key="2">
    <source>
        <dbReference type="Proteomes" id="UP000684084"/>
    </source>
</evidence>
<proteinExistence type="predicted"/>
<comment type="caution">
    <text evidence="1">The sequence shown here is derived from an EMBL/GenBank/DDBJ whole genome shotgun (WGS) entry which is preliminary data.</text>
</comment>
<accession>A0A916A090</accession>
<dbReference type="OrthoDB" id="2441997at2759"/>
<dbReference type="AlphaFoldDB" id="A0A916A090"/>
<dbReference type="Proteomes" id="UP000684084">
    <property type="component" value="Unassembled WGS sequence"/>
</dbReference>
<name>A0A916A090_9GLOM</name>
<evidence type="ECO:0000313" key="1">
    <source>
        <dbReference type="EMBL" id="CAB5394007.1"/>
    </source>
</evidence>
<dbReference type="EMBL" id="CAGKOT010000086">
    <property type="protein sequence ID" value="CAB5394007.1"/>
    <property type="molecule type" value="Genomic_DNA"/>
</dbReference>
<organism evidence="1 2">
    <name type="scientific">Rhizophagus irregularis</name>
    <dbReference type="NCBI Taxonomy" id="588596"/>
    <lineage>
        <taxon>Eukaryota</taxon>
        <taxon>Fungi</taxon>
        <taxon>Fungi incertae sedis</taxon>
        <taxon>Mucoromycota</taxon>
        <taxon>Glomeromycotina</taxon>
        <taxon>Glomeromycetes</taxon>
        <taxon>Glomerales</taxon>
        <taxon>Glomeraceae</taxon>
        <taxon>Rhizophagus</taxon>
    </lineage>
</organism>